<accession>Q5FNS1</accession>
<dbReference type="HOGENOM" id="CLU_2167385_0_0_5"/>
<dbReference type="KEGG" id="gox:GOX2242"/>
<dbReference type="STRING" id="290633.GOX2242"/>
<evidence type="ECO:0000256" key="1">
    <source>
        <dbReference type="SAM" id="MobiDB-lite"/>
    </source>
</evidence>
<dbReference type="Proteomes" id="UP000006375">
    <property type="component" value="Chromosome"/>
</dbReference>
<reference evidence="2 3" key="1">
    <citation type="journal article" date="2005" name="Nat. Biotechnol.">
        <title>Complete genome sequence of the acetic acid bacterium Gluconobacter oxydans.</title>
        <authorList>
            <person name="Prust C."/>
            <person name="Hoffmeister M."/>
            <person name="Liesegang H."/>
            <person name="Wiezer A."/>
            <person name="Fricke W.F."/>
            <person name="Ehrenreich A."/>
            <person name="Gottschalk G."/>
            <person name="Deppenmeier U."/>
        </authorList>
    </citation>
    <scope>NUCLEOTIDE SEQUENCE [LARGE SCALE GENOMIC DNA]</scope>
    <source>
        <strain evidence="2 3">621H</strain>
    </source>
</reference>
<feature type="compositionally biased region" description="Low complexity" evidence="1">
    <location>
        <begin position="32"/>
        <end position="49"/>
    </location>
</feature>
<sequence>MVAPSAPCLASTRPVRRRRVRQQPIRTSPGNTFPSSRTTTPSRLFSRSSDPQKGERDDRRPAPLFFYELMRLFIFRTTGPSPSKMACPIRKWPIFSSASPVRSAIAPTLS</sequence>
<name>Q5FNS1_GLUOX</name>
<evidence type="ECO:0000313" key="2">
    <source>
        <dbReference type="EMBL" id="AAW61976.1"/>
    </source>
</evidence>
<protein>
    <submittedName>
        <fullName evidence="2">Uncharacterized protein</fullName>
    </submittedName>
</protein>
<evidence type="ECO:0000313" key="3">
    <source>
        <dbReference type="Proteomes" id="UP000006375"/>
    </source>
</evidence>
<organism evidence="2 3">
    <name type="scientific">Gluconobacter oxydans (strain 621H)</name>
    <name type="common">Gluconobacter suboxydans</name>
    <dbReference type="NCBI Taxonomy" id="290633"/>
    <lineage>
        <taxon>Bacteria</taxon>
        <taxon>Pseudomonadati</taxon>
        <taxon>Pseudomonadota</taxon>
        <taxon>Alphaproteobacteria</taxon>
        <taxon>Acetobacterales</taxon>
        <taxon>Acetobacteraceae</taxon>
        <taxon>Gluconobacter</taxon>
    </lineage>
</organism>
<feature type="region of interest" description="Disordered" evidence="1">
    <location>
        <begin position="1"/>
        <end position="60"/>
    </location>
</feature>
<dbReference type="AlphaFoldDB" id="Q5FNS1"/>
<gene>
    <name evidence="2" type="ordered locus">GOX2242</name>
</gene>
<dbReference type="EMBL" id="CP000009">
    <property type="protein sequence ID" value="AAW61976.1"/>
    <property type="molecule type" value="Genomic_DNA"/>
</dbReference>
<keyword evidence="3" id="KW-1185">Reference proteome</keyword>
<proteinExistence type="predicted"/>
<feature type="compositionally biased region" description="Basic and acidic residues" evidence="1">
    <location>
        <begin position="50"/>
        <end position="60"/>
    </location>
</feature>